<dbReference type="SUPFAM" id="SSF54001">
    <property type="entry name" value="Cysteine proteinases"/>
    <property type="match status" value="1"/>
</dbReference>
<reference evidence="9 10" key="1">
    <citation type="journal article" date="2015" name="Stand. Genomic Sci.">
        <title>Genomic Encyclopedia of Bacterial and Archaeal Type Strains, Phase III: the genomes of soil and plant-associated and newly described type strains.</title>
        <authorList>
            <person name="Whitman W.B."/>
            <person name="Woyke T."/>
            <person name="Klenk H.P."/>
            <person name="Zhou Y."/>
            <person name="Lilburn T.G."/>
            <person name="Beck B.J."/>
            <person name="De Vos P."/>
            <person name="Vandamme P."/>
            <person name="Eisen J.A."/>
            <person name="Garrity G."/>
            <person name="Hugenholtz P."/>
            <person name="Kyrpides N.C."/>
        </authorList>
    </citation>
    <scope>NUCLEOTIDE SEQUENCE [LARGE SCALE GENOMIC DNA]</scope>
    <source>
        <strain evidence="9 10">AC4r</strain>
    </source>
</reference>
<feature type="chain" id="PRO_5021003471" evidence="7">
    <location>
        <begin position="30"/>
        <end position="447"/>
    </location>
</feature>
<dbReference type="PANTHER" id="PTHR47359:SF3">
    <property type="entry name" value="NLP_P60 DOMAIN-CONTAINING PROTEIN-RELATED"/>
    <property type="match status" value="1"/>
</dbReference>
<gene>
    <name evidence="9" type="ORF">EV140_1363</name>
</gene>
<dbReference type="Proteomes" id="UP000292408">
    <property type="component" value="Unassembled WGS sequence"/>
</dbReference>
<keyword evidence="2" id="KW-0645">Protease</keyword>
<evidence type="ECO:0000259" key="8">
    <source>
        <dbReference type="PROSITE" id="PS51935"/>
    </source>
</evidence>
<sequence>MRRPGRRSVAAAAVVAALTLAPGAITATAQPTPPSAPSWDDVERAQGDVRATEAAVARIIDAVRDGEATAAAAAREALIAGEDYQLAGLALDEATGMLDSLDHRRAAADAVATASALRAAQLVTQLSRASGGDITTSLLISTDAEGMLWRLGSLSKLTESSRSLLDQAIADRDVAASLADQAEVARAERERLVAEADAALSTAMDAAVIAEQRVAEQQAQVLELSERLAVLTGRSAALERAYLDSIRAEDPAPAPPAPPALPAPPSATPTPGAPSPVPTATPTPGVPGPSPTTPAPTPRPTTPAPTPPPPAVGVPAPNQAAVNTAIAFARQQLGKPYLFGGRGPDSWDCSGLTMMAYAAAGYSIGGHSATMQYTVAANRGRTLPYSQALPGDLIFYSTGGSATASKYHVAMYLGQGQMIEAPSPGNPVRIVSVRHVDRVPFVARPTP</sequence>
<keyword evidence="10" id="KW-1185">Reference proteome</keyword>
<dbReference type="PROSITE" id="PS51935">
    <property type="entry name" value="NLPC_P60"/>
    <property type="match status" value="1"/>
</dbReference>
<dbReference type="EMBL" id="SGXT01000014">
    <property type="protein sequence ID" value="RZT60841.1"/>
    <property type="molecule type" value="Genomic_DNA"/>
</dbReference>
<feature type="region of interest" description="Disordered" evidence="6">
    <location>
        <begin position="249"/>
        <end position="317"/>
    </location>
</feature>
<protein>
    <submittedName>
        <fullName evidence="9">Cell wall-associated NlpC family hydrolase</fullName>
    </submittedName>
</protein>
<accession>A0A4Q7TJP5</accession>
<evidence type="ECO:0000256" key="5">
    <source>
        <dbReference type="SAM" id="Coils"/>
    </source>
</evidence>
<feature type="signal peptide" evidence="7">
    <location>
        <begin position="1"/>
        <end position="29"/>
    </location>
</feature>
<dbReference type="InterPro" id="IPR051794">
    <property type="entry name" value="PG_Endopeptidase_C40"/>
</dbReference>
<dbReference type="Pfam" id="PF00877">
    <property type="entry name" value="NLPC_P60"/>
    <property type="match status" value="1"/>
</dbReference>
<keyword evidence="5" id="KW-0175">Coiled coil</keyword>
<comment type="similarity">
    <text evidence="1">Belongs to the peptidase C40 family.</text>
</comment>
<dbReference type="Gene3D" id="3.90.1720.10">
    <property type="entry name" value="endopeptidase domain like (from Nostoc punctiforme)"/>
    <property type="match status" value="1"/>
</dbReference>
<keyword evidence="4" id="KW-0788">Thiol protease</keyword>
<feature type="compositionally biased region" description="Pro residues" evidence="6">
    <location>
        <begin position="252"/>
        <end position="312"/>
    </location>
</feature>
<evidence type="ECO:0000256" key="7">
    <source>
        <dbReference type="SAM" id="SignalP"/>
    </source>
</evidence>
<feature type="coiled-coil region" evidence="5">
    <location>
        <begin position="175"/>
        <end position="227"/>
    </location>
</feature>
<evidence type="ECO:0000313" key="10">
    <source>
        <dbReference type="Proteomes" id="UP000292408"/>
    </source>
</evidence>
<evidence type="ECO:0000256" key="1">
    <source>
        <dbReference type="ARBA" id="ARBA00007074"/>
    </source>
</evidence>
<evidence type="ECO:0000256" key="2">
    <source>
        <dbReference type="ARBA" id="ARBA00022670"/>
    </source>
</evidence>
<proteinExistence type="inferred from homology"/>
<dbReference type="InterPro" id="IPR000064">
    <property type="entry name" value="NLP_P60_dom"/>
</dbReference>
<dbReference type="PANTHER" id="PTHR47359">
    <property type="entry name" value="PEPTIDOGLYCAN DL-ENDOPEPTIDASE CWLO"/>
    <property type="match status" value="1"/>
</dbReference>
<keyword evidence="7" id="KW-0732">Signal</keyword>
<evidence type="ECO:0000256" key="3">
    <source>
        <dbReference type="ARBA" id="ARBA00022801"/>
    </source>
</evidence>
<feature type="domain" description="NlpC/P60" evidence="8">
    <location>
        <begin position="319"/>
        <end position="447"/>
    </location>
</feature>
<dbReference type="InterPro" id="IPR038765">
    <property type="entry name" value="Papain-like_cys_pep_sf"/>
</dbReference>
<keyword evidence="3 9" id="KW-0378">Hydrolase</keyword>
<evidence type="ECO:0000256" key="4">
    <source>
        <dbReference type="ARBA" id="ARBA00022807"/>
    </source>
</evidence>
<comment type="caution">
    <text evidence="9">The sequence shown here is derived from an EMBL/GenBank/DDBJ whole genome shotgun (WGS) entry which is preliminary data.</text>
</comment>
<dbReference type="GO" id="GO:0008234">
    <property type="term" value="F:cysteine-type peptidase activity"/>
    <property type="evidence" value="ECO:0007669"/>
    <property type="project" value="UniProtKB-KW"/>
</dbReference>
<organism evidence="9 10">
    <name type="scientific">Microcella alkaliphila</name>
    <dbReference type="NCBI Taxonomy" id="279828"/>
    <lineage>
        <taxon>Bacteria</taxon>
        <taxon>Bacillati</taxon>
        <taxon>Actinomycetota</taxon>
        <taxon>Actinomycetes</taxon>
        <taxon>Micrococcales</taxon>
        <taxon>Microbacteriaceae</taxon>
        <taxon>Microcella</taxon>
    </lineage>
</organism>
<evidence type="ECO:0000256" key="6">
    <source>
        <dbReference type="SAM" id="MobiDB-lite"/>
    </source>
</evidence>
<dbReference type="AlphaFoldDB" id="A0A4Q7TJP5"/>
<dbReference type="RefSeq" id="WP_241971335.1">
    <property type="nucleotide sequence ID" value="NZ_SGXT01000014.1"/>
</dbReference>
<dbReference type="GO" id="GO:0006508">
    <property type="term" value="P:proteolysis"/>
    <property type="evidence" value="ECO:0007669"/>
    <property type="project" value="UniProtKB-KW"/>
</dbReference>
<name>A0A4Q7TJP5_9MICO</name>
<evidence type="ECO:0000313" key="9">
    <source>
        <dbReference type="EMBL" id="RZT60841.1"/>
    </source>
</evidence>